<dbReference type="EMBL" id="PNBA02000019">
    <property type="protein sequence ID" value="KAG6390532.1"/>
    <property type="molecule type" value="Genomic_DNA"/>
</dbReference>
<organism evidence="3">
    <name type="scientific">Salvia splendens</name>
    <name type="common">Scarlet sage</name>
    <dbReference type="NCBI Taxonomy" id="180675"/>
    <lineage>
        <taxon>Eukaryota</taxon>
        <taxon>Viridiplantae</taxon>
        <taxon>Streptophyta</taxon>
        <taxon>Embryophyta</taxon>
        <taxon>Tracheophyta</taxon>
        <taxon>Spermatophyta</taxon>
        <taxon>Magnoliopsida</taxon>
        <taxon>eudicotyledons</taxon>
        <taxon>Gunneridae</taxon>
        <taxon>Pentapetalae</taxon>
        <taxon>asterids</taxon>
        <taxon>lamiids</taxon>
        <taxon>Lamiales</taxon>
        <taxon>Lamiaceae</taxon>
        <taxon>Nepetoideae</taxon>
        <taxon>Mentheae</taxon>
        <taxon>Salviinae</taxon>
        <taxon>Salvia</taxon>
        <taxon>Salvia subgen. Calosphace</taxon>
        <taxon>core Calosphace</taxon>
    </lineage>
</organism>
<dbReference type="PANTHER" id="PTHR46250">
    <property type="entry name" value="MYB/SANT-LIKE DNA-BINDING DOMAIN PROTEIN-RELATED"/>
    <property type="match status" value="1"/>
</dbReference>
<reference evidence="3" key="1">
    <citation type="submission" date="2018-01" db="EMBL/GenBank/DDBJ databases">
        <authorList>
            <person name="Mao J.F."/>
        </authorList>
    </citation>
    <scope>NUCLEOTIDE SEQUENCE</scope>
    <source>
        <strain evidence="3">Huo1</strain>
        <tissue evidence="3">Leaf</tissue>
    </source>
</reference>
<dbReference type="Proteomes" id="UP000298416">
    <property type="component" value="Unassembled WGS sequence"/>
</dbReference>
<dbReference type="Pfam" id="PF12776">
    <property type="entry name" value="Myb_DNA-bind_3"/>
    <property type="match status" value="1"/>
</dbReference>
<evidence type="ECO:0000313" key="4">
    <source>
        <dbReference type="Proteomes" id="UP000298416"/>
    </source>
</evidence>
<dbReference type="AlphaFoldDB" id="A0A8X8W8Y3"/>
<comment type="caution">
    <text evidence="3">The sequence shown here is derived from an EMBL/GenBank/DDBJ whole genome shotgun (WGS) entry which is preliminary data.</text>
</comment>
<feature type="region of interest" description="Disordered" evidence="1">
    <location>
        <begin position="141"/>
        <end position="179"/>
    </location>
</feature>
<evidence type="ECO:0000256" key="1">
    <source>
        <dbReference type="SAM" id="MobiDB-lite"/>
    </source>
</evidence>
<accession>A0A8X8W8Y3</accession>
<gene>
    <name evidence="3" type="ORF">SASPL_148270</name>
</gene>
<feature type="compositionally biased region" description="Polar residues" evidence="1">
    <location>
        <begin position="148"/>
        <end position="175"/>
    </location>
</feature>
<feature type="domain" description="Myb/SANT-like" evidence="2">
    <location>
        <begin position="9"/>
        <end position="105"/>
    </location>
</feature>
<protein>
    <recommendedName>
        <fullName evidence="2">Myb/SANT-like domain-containing protein</fullName>
    </recommendedName>
</protein>
<keyword evidence="4" id="KW-1185">Reference proteome</keyword>
<sequence>MKIDRTRRSWSPREEEVLLSTMKGLVVTGWKADNGFCGGYLSRIMEALKREFPRTDLKTSPHITSKISQWKKSYNSLCGILGRSGVGFNLHNDYKIDCDDDQWEQIITADKEARNMRFKSWPMWDAWKEIFGKDHSEYVASTGAPSGANPQNTKSSPQGLDQTASDNDNETQSAQKKNKKIKVVDRSDILLEMLAKSNENINSRLDKLTNRIGYEFDVNKARKEVFPILRDIQGLTLGQQLDAAGIILEKVQCLDLFMSLPEAFRHTYVVRMLEKHT</sequence>
<dbReference type="InterPro" id="IPR024752">
    <property type="entry name" value="Myb/SANT-like_dom"/>
</dbReference>
<evidence type="ECO:0000313" key="3">
    <source>
        <dbReference type="EMBL" id="KAG6390532.1"/>
    </source>
</evidence>
<proteinExistence type="predicted"/>
<evidence type="ECO:0000259" key="2">
    <source>
        <dbReference type="Pfam" id="PF12776"/>
    </source>
</evidence>
<dbReference type="PANTHER" id="PTHR46250:SF15">
    <property type="entry name" value="OS01G0523800 PROTEIN"/>
    <property type="match status" value="1"/>
</dbReference>
<reference evidence="3" key="2">
    <citation type="submission" date="2020-08" db="EMBL/GenBank/DDBJ databases">
        <title>Plant Genome Project.</title>
        <authorList>
            <person name="Zhang R.-G."/>
        </authorList>
    </citation>
    <scope>NUCLEOTIDE SEQUENCE</scope>
    <source>
        <strain evidence="3">Huo1</strain>
        <tissue evidence="3">Leaf</tissue>
    </source>
</reference>
<name>A0A8X8W8Y3_SALSN</name>